<evidence type="ECO:0000259" key="1">
    <source>
        <dbReference type="Pfam" id="PF03235"/>
    </source>
</evidence>
<dbReference type="RefSeq" id="WP_025253887.1">
    <property type="nucleotide sequence ID" value="NZ_CP004353.1"/>
</dbReference>
<dbReference type="EMBL" id="CP004353">
    <property type="protein sequence ID" value="AHI23910.1"/>
    <property type="molecule type" value="Genomic_DNA"/>
</dbReference>
<dbReference type="eggNOG" id="COG1479">
    <property type="taxonomic scope" value="Bacteria"/>
</dbReference>
<keyword evidence="3" id="KW-1185">Reference proteome</keyword>
<organism evidence="2 3">
    <name type="scientific">Corynebacterium vitaeruminis DSM 20294</name>
    <dbReference type="NCBI Taxonomy" id="1224164"/>
    <lineage>
        <taxon>Bacteria</taxon>
        <taxon>Bacillati</taxon>
        <taxon>Actinomycetota</taxon>
        <taxon>Actinomycetes</taxon>
        <taxon>Mycobacteriales</taxon>
        <taxon>Corynebacteriaceae</taxon>
        <taxon>Corynebacterium</taxon>
    </lineage>
</organism>
<dbReference type="InterPro" id="IPR004919">
    <property type="entry name" value="GmrSD_N"/>
</dbReference>
<feature type="domain" description="GmrSD restriction endonucleases N-terminal" evidence="1">
    <location>
        <begin position="14"/>
        <end position="215"/>
    </location>
</feature>
<dbReference type="PANTHER" id="PTHR37292:SF2">
    <property type="entry name" value="DUF262 DOMAIN-CONTAINING PROTEIN"/>
    <property type="match status" value="1"/>
</dbReference>
<reference evidence="2 3" key="1">
    <citation type="submission" date="2013-02" db="EMBL/GenBank/DDBJ databases">
        <title>The complete genome sequence of Corynebacterium vitaeruminis DSM 20294.</title>
        <authorList>
            <person name="Ruckert C."/>
            <person name="Albersmeier A."/>
            <person name="Kalinowski J."/>
        </authorList>
    </citation>
    <scope>NUCLEOTIDE SEQUENCE [LARGE SCALE GENOMIC DNA]</scope>
    <source>
        <strain evidence="3">ATCC 10234</strain>
    </source>
</reference>
<dbReference type="PATRIC" id="fig|1224164.3.peg.2559"/>
<dbReference type="PANTHER" id="PTHR37292">
    <property type="entry name" value="VNG6097C"/>
    <property type="match status" value="1"/>
</dbReference>
<proteinExistence type="predicted"/>
<evidence type="ECO:0000313" key="3">
    <source>
        <dbReference type="Proteomes" id="UP000019222"/>
    </source>
</evidence>
<accession>W5Y4Z7</accession>
<dbReference type="Proteomes" id="UP000019222">
    <property type="component" value="Chromosome"/>
</dbReference>
<dbReference type="AlphaFoldDB" id="W5Y4Z7"/>
<dbReference type="HOGENOM" id="CLU_021082_1_0_11"/>
<protein>
    <recommendedName>
        <fullName evidence="1">GmrSD restriction endonucleases N-terminal domain-containing protein</fullName>
    </recommendedName>
</protein>
<dbReference type="Pfam" id="PF03235">
    <property type="entry name" value="GmrSD_N"/>
    <property type="match status" value="1"/>
</dbReference>
<name>W5Y4Z7_9CORY</name>
<evidence type="ECO:0000313" key="2">
    <source>
        <dbReference type="EMBL" id="AHI23910.1"/>
    </source>
</evidence>
<dbReference type="KEGG" id="cvt:B843_12670"/>
<gene>
    <name evidence="2" type="ORF">B843_12670</name>
</gene>
<dbReference type="eggNOG" id="COG3472">
    <property type="taxonomic scope" value="Bacteria"/>
</dbReference>
<sequence>MAQYAVNQHSVKTLLSWIESDNIAIPEMQRPFVWSKTKVRDLMDSLYRGFPVGYLITWQSKAVPVKGGGNAGYQHILIDGQQRVTALRAAIAGEEVINKNYKTERVIIAFNPQTESFETATPVLRKQPEWIYDISEQVNKPASLAALRDYMSRNPEADEDKVYASLQKLNALVESQIGIISLNDDLDIETVAEIFVRINSKGVPLSAADFVMSKISANGEQGRNLRKLIDYFAHLAVHPGAFKDLEQDSEFAATDYWRAISWLKNDTEDLYDPSYVDIIRVAAILGFRRGRMNSVVRELSGINPETREFEPERIPLAYDAFEKALLSFVRPYEFQKFVALLKSAGFVSPSMLTSTNAVNFSYALFLDMRAKGHTEAEINHTVRRWCVLLQLTGRATGSFESAFDRDLASIDKLGPVEALKRLEESELSEAFWKHQLPARLQSSSTINPHFKVFLAAQVNQRAHGFLSRQHDVQSLIQLQGDVHHLVPKGYLRKEGLNDKSQYNQIANFAMTESGINIRIGNRTPAEYLGEVREQIATGTATLGEIVTEAELAQTFAENAIPMSLENTDVTNYEAFLEERRVLMAEYIHRYYERL</sequence>